<dbReference type="EMBL" id="CP034207">
    <property type="protein sequence ID" value="QBZ61473.1"/>
    <property type="molecule type" value="Genomic_DNA"/>
</dbReference>
<dbReference type="PROSITE" id="PS50181">
    <property type="entry name" value="FBOX"/>
    <property type="match status" value="1"/>
</dbReference>
<organism evidence="1 2">
    <name type="scientific">Pyricularia oryzae</name>
    <name type="common">Rice blast fungus</name>
    <name type="synonym">Magnaporthe oryzae</name>
    <dbReference type="NCBI Taxonomy" id="318829"/>
    <lineage>
        <taxon>Eukaryota</taxon>
        <taxon>Fungi</taxon>
        <taxon>Dikarya</taxon>
        <taxon>Ascomycota</taxon>
        <taxon>Pezizomycotina</taxon>
        <taxon>Sordariomycetes</taxon>
        <taxon>Sordariomycetidae</taxon>
        <taxon>Magnaporthales</taxon>
        <taxon>Pyriculariaceae</taxon>
        <taxon>Pyricularia</taxon>
    </lineage>
</organism>
<dbReference type="OMA" id="MCEWITK"/>
<dbReference type="SUPFAM" id="SSF81383">
    <property type="entry name" value="F-box domain"/>
    <property type="match status" value="1"/>
</dbReference>
<reference evidence="1 2" key="1">
    <citation type="journal article" date="2019" name="Mol. Biol. Evol.">
        <title>Blast fungal genomes show frequent chromosomal changes, gene gains and losses, and effector gene turnover.</title>
        <authorList>
            <person name="Gomez Luciano L.B."/>
            <person name="Jason Tsai I."/>
            <person name="Chuma I."/>
            <person name="Tosa Y."/>
            <person name="Chen Y.H."/>
            <person name="Li J.Y."/>
            <person name="Li M.Y."/>
            <person name="Jade Lu M.Y."/>
            <person name="Nakayashiki H."/>
            <person name="Li W.H."/>
        </authorList>
    </citation>
    <scope>NUCLEOTIDE SEQUENCE [LARGE SCALE GENOMIC DNA]</scope>
    <source>
        <strain evidence="1">MZ5-1-6</strain>
    </source>
</reference>
<dbReference type="VEuPathDB" id="FungiDB:M_BR32_EuGene_00043411"/>
<evidence type="ECO:0000313" key="1">
    <source>
        <dbReference type="EMBL" id="QBZ61473.1"/>
    </source>
</evidence>
<dbReference type="InterPro" id="IPR001810">
    <property type="entry name" value="F-box_dom"/>
</dbReference>
<evidence type="ECO:0000313" key="2">
    <source>
        <dbReference type="Proteomes" id="UP000294847"/>
    </source>
</evidence>
<dbReference type="Pfam" id="PF00646">
    <property type="entry name" value="F-box"/>
    <property type="match status" value="1"/>
</dbReference>
<dbReference type="InterPro" id="IPR036047">
    <property type="entry name" value="F-box-like_dom_sf"/>
</dbReference>
<dbReference type="Proteomes" id="UP000294847">
    <property type="component" value="Chromosome 4"/>
</dbReference>
<gene>
    <name evidence="1" type="ORF">PoMZ_08422</name>
</gene>
<sequence>MATPRHISADHLHITEFASRTYFDKLNQENKSNTAHETQTSQPGASIAQSEFILPLRQQKTFDSLEAGHLDAPKKKKAFRFWPSKHAAPSTVGPGSSLSQLSADGSRSSLPFDQLFIALPVELQVEIVASLPLSDILNLRLASRAWHSMITLNEVPIARYHLENNTPAYAKRLYPLPEGAKPNLHHLCGIWHRLHVAAKLAYFICERVTKEIFLRVTEMERREFAPSWERMRRRLIPLIFTIFHFFETYRERHLQYLIDNKGVGLRHTPYTLNPIEVEVMNMYDDRTLLHVHQVFPLVISSFCRRLRPPSYVGRVERTVRGYLREKPADEVHVAALIVGGLRQVEKFWEVKGYNTRRTVVDNWYKSISQPTTPEPTTSSKTKRSLMGLGRKKSMAAIPKDNKPCEGYSTAAWASTDSGYGNRNNPIFTTSLAGGMPMATLPWEHLQLLVPDLPPLQQMWLQTAEALILDRKIVQRPVEIKRNAQMMLELISEGGMAEEDQWWYGQGCSDSIRPPLESIEDDPLE</sequence>
<dbReference type="AlphaFoldDB" id="A0A4P7NHN4"/>
<dbReference type="CDD" id="cd09917">
    <property type="entry name" value="F-box_SF"/>
    <property type="match status" value="1"/>
</dbReference>
<protein>
    <submittedName>
        <fullName evidence="1">Uncharacterized protein</fullName>
    </submittedName>
</protein>
<dbReference type="SMART" id="SM00256">
    <property type="entry name" value="FBOX"/>
    <property type="match status" value="1"/>
</dbReference>
<accession>A0A4P7NHN4</accession>
<name>A0A4P7NHN4_PYROR</name>
<proteinExistence type="predicted"/>